<dbReference type="OrthoDB" id="7265400at2"/>
<comment type="caution">
    <text evidence="2">The sequence shown here is derived from an EMBL/GenBank/DDBJ whole genome shotgun (WGS) entry which is preliminary data.</text>
</comment>
<evidence type="ECO:0000313" key="3">
    <source>
        <dbReference type="Proteomes" id="UP000321405"/>
    </source>
</evidence>
<name>A0A511BP59_9PROT</name>
<feature type="region of interest" description="Disordered" evidence="1">
    <location>
        <begin position="126"/>
        <end position="145"/>
    </location>
</feature>
<dbReference type="EMBL" id="BJVC01000002">
    <property type="protein sequence ID" value="GEL01862.1"/>
    <property type="molecule type" value="Genomic_DNA"/>
</dbReference>
<organism evidence="2 3">
    <name type="scientific">Swaminathania salitolerans</name>
    <dbReference type="NCBI Taxonomy" id="182838"/>
    <lineage>
        <taxon>Bacteria</taxon>
        <taxon>Pseudomonadati</taxon>
        <taxon>Pseudomonadota</taxon>
        <taxon>Alphaproteobacteria</taxon>
        <taxon>Acetobacterales</taxon>
        <taxon>Acetobacteraceae</taxon>
        <taxon>Swaminathania</taxon>
    </lineage>
</organism>
<evidence type="ECO:0000256" key="1">
    <source>
        <dbReference type="SAM" id="MobiDB-lite"/>
    </source>
</evidence>
<reference evidence="2 3" key="1">
    <citation type="submission" date="2019-07" db="EMBL/GenBank/DDBJ databases">
        <title>Whole genome shotgun sequence of Swaminathania salitolerans NBRC 104436.</title>
        <authorList>
            <person name="Hosoyama A."/>
            <person name="Uohara A."/>
            <person name="Ohji S."/>
            <person name="Ichikawa N."/>
        </authorList>
    </citation>
    <scope>NUCLEOTIDE SEQUENCE [LARGE SCALE GENOMIC DNA]</scope>
    <source>
        <strain evidence="2 3">NBRC 104436</strain>
    </source>
</reference>
<dbReference type="RefSeq" id="WP_147092850.1">
    <property type="nucleotide sequence ID" value="NZ_BJVC01000002.1"/>
</dbReference>
<feature type="compositionally biased region" description="Low complexity" evidence="1">
    <location>
        <begin position="130"/>
        <end position="145"/>
    </location>
</feature>
<protein>
    <submittedName>
        <fullName evidence="2">Uncharacterized protein</fullName>
    </submittedName>
</protein>
<dbReference type="Proteomes" id="UP000321405">
    <property type="component" value="Unassembled WGS sequence"/>
</dbReference>
<gene>
    <name evidence="2" type="ORF">SSA02_10250</name>
</gene>
<dbReference type="AlphaFoldDB" id="A0A511BP59"/>
<feature type="region of interest" description="Disordered" evidence="1">
    <location>
        <begin position="1"/>
        <end position="23"/>
    </location>
</feature>
<keyword evidence="3" id="KW-1185">Reference proteome</keyword>
<evidence type="ECO:0000313" key="2">
    <source>
        <dbReference type="EMBL" id="GEL01862.1"/>
    </source>
</evidence>
<proteinExistence type="predicted"/>
<sequence length="187" mass="18846">MTWRPSANILRPRSGAADPASCPGGGRTGLAWPSSALGGGGDYSVDFDGLLAPGEYVTAFAFSAGDVADQGWTSLFGTIATAWLRWTSAGTHSIAVCALTDRGNSYQIEAGITVSSRSALFPVPLPAAPPSGGTAPPGTGSGPDAPAIALTGAIMDAWMRSLPTDPAEAPDGWCNNAGIPTRLGEIS</sequence>
<accession>A0A511BP59</accession>